<organism evidence="3 4">
    <name type="scientific">Candidatus Daviesbacteria bacterium RIFCSPLOWO2_02_FULL_36_7</name>
    <dbReference type="NCBI Taxonomy" id="1797792"/>
    <lineage>
        <taxon>Bacteria</taxon>
        <taxon>Candidatus Daviesiibacteriota</taxon>
    </lineage>
</organism>
<evidence type="ECO:0000259" key="2">
    <source>
        <dbReference type="Pfam" id="PF18893"/>
    </source>
</evidence>
<feature type="transmembrane region" description="Helical" evidence="1">
    <location>
        <begin position="39"/>
        <end position="59"/>
    </location>
</feature>
<protein>
    <recommendedName>
        <fullName evidence="2">DUF5652 domain-containing protein</fullName>
    </recommendedName>
</protein>
<accession>A0A1F5MGP8</accession>
<proteinExistence type="predicted"/>
<feature type="transmembrane region" description="Helical" evidence="1">
    <location>
        <begin position="12"/>
        <end position="33"/>
    </location>
</feature>
<keyword evidence="1" id="KW-1133">Transmembrane helix</keyword>
<comment type="caution">
    <text evidence="3">The sequence shown here is derived from an EMBL/GenBank/DDBJ whole genome shotgun (WGS) entry which is preliminary data.</text>
</comment>
<evidence type="ECO:0000256" key="1">
    <source>
        <dbReference type="SAM" id="Phobius"/>
    </source>
</evidence>
<feature type="domain" description="DUF5652" evidence="2">
    <location>
        <begin position="14"/>
        <end position="62"/>
    </location>
</feature>
<keyword evidence="1" id="KW-0472">Membrane</keyword>
<dbReference type="EMBL" id="MFDT01000057">
    <property type="protein sequence ID" value="OGE64529.1"/>
    <property type="molecule type" value="Genomic_DNA"/>
</dbReference>
<name>A0A1F5MGP8_9BACT</name>
<gene>
    <name evidence="3" type="ORF">A3I48_02030</name>
</gene>
<dbReference type="InterPro" id="IPR043712">
    <property type="entry name" value="DUF5652"/>
</dbReference>
<evidence type="ECO:0000313" key="3">
    <source>
        <dbReference type="EMBL" id="OGE64529.1"/>
    </source>
</evidence>
<dbReference type="Pfam" id="PF18893">
    <property type="entry name" value="DUF5652"/>
    <property type="match status" value="1"/>
</dbReference>
<evidence type="ECO:0000313" key="4">
    <source>
        <dbReference type="Proteomes" id="UP000178859"/>
    </source>
</evidence>
<reference evidence="3 4" key="1">
    <citation type="journal article" date="2016" name="Nat. Commun.">
        <title>Thousands of microbial genomes shed light on interconnected biogeochemical processes in an aquifer system.</title>
        <authorList>
            <person name="Anantharaman K."/>
            <person name="Brown C.T."/>
            <person name="Hug L.A."/>
            <person name="Sharon I."/>
            <person name="Castelle C.J."/>
            <person name="Probst A.J."/>
            <person name="Thomas B.C."/>
            <person name="Singh A."/>
            <person name="Wilkins M.J."/>
            <person name="Karaoz U."/>
            <person name="Brodie E.L."/>
            <person name="Williams K.H."/>
            <person name="Hubbard S.S."/>
            <person name="Banfield J.F."/>
        </authorList>
    </citation>
    <scope>NUCLEOTIDE SEQUENCE [LARGE SCALE GENOMIC DNA]</scope>
</reference>
<dbReference type="AlphaFoldDB" id="A0A1F5MGP8"/>
<sequence>MFNNFKLPDLGAGIFILILWEVFWKGIGLWKAVKKGDTIWFVAMFLINFFGIIPIFYLWRTKQLEVVLEDIKQFFRQRFHK</sequence>
<dbReference type="Proteomes" id="UP000178859">
    <property type="component" value="Unassembled WGS sequence"/>
</dbReference>
<keyword evidence="1" id="KW-0812">Transmembrane</keyword>